<organism evidence="7 8">
    <name type="scientific">Methylomonas rapida</name>
    <dbReference type="NCBI Taxonomy" id="2963939"/>
    <lineage>
        <taxon>Bacteria</taxon>
        <taxon>Pseudomonadati</taxon>
        <taxon>Pseudomonadota</taxon>
        <taxon>Gammaproteobacteria</taxon>
        <taxon>Methylococcales</taxon>
        <taxon>Methylococcaceae</taxon>
        <taxon>Methylomonas</taxon>
    </lineage>
</organism>
<feature type="signal peptide" evidence="5">
    <location>
        <begin position="1"/>
        <end position="18"/>
    </location>
</feature>
<keyword evidence="5" id="KW-0732">Signal</keyword>
<dbReference type="PIRSF" id="PIRSF028099">
    <property type="entry name" value="DUF1111"/>
    <property type="match status" value="1"/>
</dbReference>
<evidence type="ECO:0000256" key="1">
    <source>
        <dbReference type="ARBA" id="ARBA00022617"/>
    </source>
</evidence>
<dbReference type="PANTHER" id="PTHR30600:SF4">
    <property type="entry name" value="CYTOCHROME C DOMAIN-CONTAINING PROTEIN"/>
    <property type="match status" value="1"/>
</dbReference>
<dbReference type="Gene3D" id="1.10.760.10">
    <property type="entry name" value="Cytochrome c-like domain"/>
    <property type="match status" value="1"/>
</dbReference>
<keyword evidence="2 4" id="KW-0479">Metal-binding</keyword>
<keyword evidence="3 4" id="KW-0408">Iron</keyword>
<name>A0ABY7GHS3_9GAMM</name>
<dbReference type="InterPro" id="IPR010538">
    <property type="entry name" value="DHOR"/>
</dbReference>
<dbReference type="InterPro" id="IPR051395">
    <property type="entry name" value="Cytochrome_c_Peroxidase/MauG"/>
</dbReference>
<proteinExistence type="predicted"/>
<evidence type="ECO:0000256" key="5">
    <source>
        <dbReference type="SAM" id="SignalP"/>
    </source>
</evidence>
<evidence type="ECO:0000259" key="6">
    <source>
        <dbReference type="PROSITE" id="PS51007"/>
    </source>
</evidence>
<dbReference type="RefSeq" id="WP_255188970.1">
    <property type="nucleotide sequence ID" value="NZ_CP113517.1"/>
</dbReference>
<dbReference type="PANTHER" id="PTHR30600">
    <property type="entry name" value="CYTOCHROME C PEROXIDASE-RELATED"/>
    <property type="match status" value="1"/>
</dbReference>
<protein>
    <submittedName>
        <fullName evidence="7">Thiol oxidoreductase</fullName>
    </submittedName>
</protein>
<keyword evidence="1 4" id="KW-0349">Heme</keyword>
<gene>
    <name evidence="7" type="ORF">NM686_016625</name>
</gene>
<dbReference type="Pfam" id="PF06537">
    <property type="entry name" value="DHOR"/>
    <property type="match status" value="1"/>
</dbReference>
<feature type="domain" description="Cytochrome c" evidence="6">
    <location>
        <begin position="315"/>
        <end position="447"/>
    </location>
</feature>
<evidence type="ECO:0000313" key="8">
    <source>
        <dbReference type="Proteomes" id="UP001162780"/>
    </source>
</evidence>
<evidence type="ECO:0000256" key="4">
    <source>
        <dbReference type="PROSITE-ProRule" id="PRU00433"/>
    </source>
</evidence>
<dbReference type="SUPFAM" id="SSF46626">
    <property type="entry name" value="Cytochrome c"/>
    <property type="match status" value="1"/>
</dbReference>
<dbReference type="InterPro" id="IPR036909">
    <property type="entry name" value="Cyt_c-like_dom_sf"/>
</dbReference>
<accession>A0ABY7GHS3</accession>
<keyword evidence="8" id="KW-1185">Reference proteome</keyword>
<dbReference type="EMBL" id="CP113517">
    <property type="protein sequence ID" value="WAR43981.1"/>
    <property type="molecule type" value="Genomic_DNA"/>
</dbReference>
<feature type="chain" id="PRO_5047430459" evidence="5">
    <location>
        <begin position="19"/>
        <end position="447"/>
    </location>
</feature>
<sequence>MRTLAGALLFLGAFEAVAADASGFEIADASREAFSRLYAGVSPSIREQALRGRGLFRASWVIPPAADSDIVGLGPIYNQLSCLSCHPKNGRGKAPDTPEQAMRSMLVRLSAPGKGPHGGPLPVTAYGDQLNEQGIPGVPGEGRVSVSYSESEIKLAGGESVKLRMPAYRFTDLHYDPMPADALFSPRVGPPVFGMGLLEAVDEQTLIDLAGKAKPFGIQGRPNRVWDAEKRATVVGRFGLKANVATLKQQAAGAFIGDMGITSPLHPQENCTTVQVACRQAPTLQQPELNNERLESVLTYLRLLQVPARRRSDDPVVQTGEKIFAEIGCAVCHVPTLTTGDFPQMPVLAGQTIHPYSDLLLHDMGEGLADGRPDYEAGGRDWRTPPLWGIGLIEAINEHSQFLHDGRARNLTEAVLWHGGEAAASRQVFIDLPSAKREALLAFLRSL</sequence>
<evidence type="ECO:0000256" key="3">
    <source>
        <dbReference type="ARBA" id="ARBA00023004"/>
    </source>
</evidence>
<evidence type="ECO:0000313" key="7">
    <source>
        <dbReference type="EMBL" id="WAR43981.1"/>
    </source>
</evidence>
<dbReference type="InterPro" id="IPR009056">
    <property type="entry name" value="Cyt_c-like_dom"/>
</dbReference>
<dbReference type="Proteomes" id="UP001162780">
    <property type="component" value="Chromosome"/>
</dbReference>
<reference evidence="7" key="1">
    <citation type="submission" date="2022-11" db="EMBL/GenBank/DDBJ databases">
        <title>Methylomonas rapida sp. nov., Carotenoid-Producing Obligate Methanotrophs with High Growth Characteristics and Biotechnological Potential.</title>
        <authorList>
            <person name="Tikhonova E.N."/>
            <person name="Suleimanov R.Z."/>
            <person name="Miroshnikov K."/>
            <person name="Oshkin I.Y."/>
            <person name="Belova S.E."/>
            <person name="Danilova O.V."/>
            <person name="Ashikhmin A."/>
            <person name="Konopkin A."/>
            <person name="But S.Y."/>
            <person name="Khmelenina V.N."/>
            <person name="Kuznetsov N."/>
            <person name="Pimenov N.V."/>
            <person name="Dedysh S.N."/>
        </authorList>
    </citation>
    <scope>NUCLEOTIDE SEQUENCE</scope>
    <source>
        <strain evidence="7">MP1</strain>
    </source>
</reference>
<evidence type="ECO:0000256" key="2">
    <source>
        <dbReference type="ARBA" id="ARBA00022723"/>
    </source>
</evidence>
<dbReference type="PROSITE" id="PS51007">
    <property type="entry name" value="CYTC"/>
    <property type="match status" value="1"/>
</dbReference>